<comment type="caution">
    <text evidence="3">Lacks conserved residue(s) required for the propagation of feature annotation.</text>
</comment>
<accession>A0A1U7PLN0</accession>
<dbReference type="EMBL" id="FTPL01000001">
    <property type="protein sequence ID" value="SIT67948.1"/>
    <property type="molecule type" value="Genomic_DNA"/>
</dbReference>
<comment type="similarity">
    <text evidence="3">Belongs to the TmcAL family.</text>
</comment>
<sequence length="402" mass="43882">MKAAGVVVEYNPLHNGHVHHLRETRKATGADVIIAAMSGNFLQRGEPAFLGKWERAELALRSGADLVFELPYRFATAQASEFAEGAVTILSAAGCSSFCFGSEDGDILAFEQAADLIGKHRDRYESDVRRLVRTGMSYPAALSGAYSALPQPDGVPAADLTRPNNILGYHYLRASRELGTGMKAYTIGRSGSGHHDLAPDAGTGIMSATGIRRVVLSAGTMDGITGAVPPATAAALQRWREAGRPFGSWDEFWPLLRYSIIREGSGKLARIAEMSEGFENRIFGAAAEAASFPGFMERLKTKRYTWTRIQRLLTHILCGMEWEDYRSLRSPRYLRLLGMTPDGRQYLNENKKTLGLPLVTRAAASDDPMLRADIRAADIYWLGIGGRGPGSDYRTPPILIGD</sequence>
<dbReference type="STRING" id="550447.SAMN05428946_0298"/>
<protein>
    <recommendedName>
        <fullName evidence="3">tRNA(Met) cytidine acetate ligase</fullName>
        <ecNumber evidence="3">6.3.4.-</ecNumber>
    </recommendedName>
</protein>
<feature type="binding site" evidence="3">
    <location>
        <position position="164"/>
    </location>
    <ligand>
        <name>ATP</name>
        <dbReference type="ChEBI" id="CHEBI:30616"/>
    </ligand>
</feature>
<dbReference type="HAMAP" id="MF_01539">
    <property type="entry name" value="TmcAL"/>
    <property type="match status" value="1"/>
</dbReference>
<dbReference type="OrthoDB" id="9769796at2"/>
<comment type="function">
    <text evidence="3">Catalyzes the formation of N(4)-acetylcytidine (ac(4)C) at the wobble position of elongator tRNA(Met), using acetate and ATP as substrates. First activates an acetate ion to form acetyladenylate (Ac-AMP) and then transfers the acetyl group to tRNA to form ac(4)C34.</text>
</comment>
<dbReference type="PANTHER" id="PTHR37825:SF1">
    <property type="entry name" value="TRNA(MET) CYTIDINE ACETATE LIGASE"/>
    <property type="match status" value="1"/>
</dbReference>
<dbReference type="GO" id="GO:0005524">
    <property type="term" value="F:ATP binding"/>
    <property type="evidence" value="ECO:0007669"/>
    <property type="project" value="UniProtKB-KW"/>
</dbReference>
<name>A0A1U7PLN0_9BACI</name>
<keyword evidence="3" id="KW-0963">Cytoplasm</keyword>
<comment type="catalytic activity">
    <reaction evidence="3">
        <text>cytidine(34) in elongator tRNA(Met) + acetate + ATP = N(4)-acetylcytidine(34) in elongator tRNA(Met) + AMP + diphosphate</text>
        <dbReference type="Rhea" id="RHEA:58144"/>
        <dbReference type="Rhea" id="RHEA-COMP:10693"/>
        <dbReference type="Rhea" id="RHEA-COMP:10694"/>
        <dbReference type="ChEBI" id="CHEBI:30089"/>
        <dbReference type="ChEBI" id="CHEBI:30616"/>
        <dbReference type="ChEBI" id="CHEBI:33019"/>
        <dbReference type="ChEBI" id="CHEBI:74900"/>
        <dbReference type="ChEBI" id="CHEBI:82748"/>
        <dbReference type="ChEBI" id="CHEBI:456215"/>
    </reaction>
</comment>
<feature type="binding site" evidence="3">
    <location>
        <position position="101"/>
    </location>
    <ligand>
        <name>ATP</name>
        <dbReference type="ChEBI" id="CHEBI:30616"/>
    </ligand>
</feature>
<dbReference type="Gene3D" id="3.40.50.620">
    <property type="entry name" value="HUPs"/>
    <property type="match status" value="1"/>
</dbReference>
<dbReference type="GO" id="GO:0005737">
    <property type="term" value="C:cytoplasm"/>
    <property type="evidence" value="ECO:0007669"/>
    <property type="project" value="UniProtKB-SubCell"/>
</dbReference>
<dbReference type="InterPro" id="IPR014729">
    <property type="entry name" value="Rossmann-like_a/b/a_fold"/>
</dbReference>
<dbReference type="Proteomes" id="UP000187550">
    <property type="component" value="Unassembled WGS sequence"/>
</dbReference>
<dbReference type="EC" id="6.3.4.-" evidence="3"/>
<evidence type="ECO:0000313" key="5">
    <source>
        <dbReference type="Proteomes" id="UP000187550"/>
    </source>
</evidence>
<proteinExistence type="inferred from homology"/>
<organism evidence="4 5">
    <name type="scientific">Edaphobacillus lindanitolerans</name>
    <dbReference type="NCBI Taxonomy" id="550447"/>
    <lineage>
        <taxon>Bacteria</taxon>
        <taxon>Bacillati</taxon>
        <taxon>Bacillota</taxon>
        <taxon>Bacilli</taxon>
        <taxon>Bacillales</taxon>
        <taxon>Bacillaceae</taxon>
        <taxon>Edaphobacillus</taxon>
    </lineage>
</organism>
<dbReference type="GO" id="GO:0000049">
    <property type="term" value="F:tRNA binding"/>
    <property type="evidence" value="ECO:0007669"/>
    <property type="project" value="UniProtKB-KW"/>
</dbReference>
<keyword evidence="1 3" id="KW-0436">Ligase</keyword>
<keyword evidence="3" id="KW-0820">tRNA-binding</keyword>
<dbReference type="InterPro" id="IPR008513">
    <property type="entry name" value="tRNA(Met)_cyd_acetate_ligase"/>
</dbReference>
<feature type="binding site" evidence="3">
    <location>
        <begin position="7"/>
        <end position="20"/>
    </location>
    <ligand>
        <name>ATP</name>
        <dbReference type="ChEBI" id="CHEBI:30616"/>
    </ligand>
</feature>
<evidence type="ECO:0000256" key="1">
    <source>
        <dbReference type="ARBA" id="ARBA00022598"/>
    </source>
</evidence>
<gene>
    <name evidence="3" type="primary">tmcAL</name>
    <name evidence="4" type="ORF">SAMN05428946_0298</name>
</gene>
<reference evidence="5" key="1">
    <citation type="submission" date="2017-01" db="EMBL/GenBank/DDBJ databases">
        <authorList>
            <person name="Varghese N."/>
            <person name="Submissions S."/>
        </authorList>
    </citation>
    <scope>NUCLEOTIDE SEQUENCE [LARGE SCALE GENOMIC DNA]</scope>
    <source>
        <strain evidence="5">MNA4</strain>
    </source>
</reference>
<dbReference type="Pfam" id="PF05636">
    <property type="entry name" value="HIGH_NTase1"/>
    <property type="match status" value="1"/>
</dbReference>
<dbReference type="SUPFAM" id="SSF52374">
    <property type="entry name" value="Nucleotidylyl transferase"/>
    <property type="match status" value="1"/>
</dbReference>
<keyword evidence="5" id="KW-1185">Reference proteome</keyword>
<keyword evidence="4" id="KW-0808">Transferase</keyword>
<keyword evidence="2 3" id="KW-0819">tRNA processing</keyword>
<dbReference type="PANTHER" id="PTHR37825">
    <property type="entry name" value="TRNA(MET) CYTIDINE ACETATE LIGASE"/>
    <property type="match status" value="1"/>
</dbReference>
<dbReference type="AlphaFoldDB" id="A0A1U7PLN0"/>
<keyword evidence="3" id="KW-0067">ATP-binding</keyword>
<feature type="binding site" evidence="3">
    <location>
        <position position="189"/>
    </location>
    <ligand>
        <name>ATP</name>
        <dbReference type="ChEBI" id="CHEBI:30616"/>
    </ligand>
</feature>
<dbReference type="GO" id="GO:0016879">
    <property type="term" value="F:ligase activity, forming carbon-nitrogen bonds"/>
    <property type="evidence" value="ECO:0007669"/>
    <property type="project" value="UniProtKB-UniRule"/>
</dbReference>
<evidence type="ECO:0000256" key="3">
    <source>
        <dbReference type="HAMAP-Rule" id="MF_01539"/>
    </source>
</evidence>
<comment type="subcellular location">
    <subcellularLocation>
        <location evidence="3">Cytoplasm</location>
    </subcellularLocation>
</comment>
<dbReference type="GO" id="GO:0006400">
    <property type="term" value="P:tRNA modification"/>
    <property type="evidence" value="ECO:0007669"/>
    <property type="project" value="UniProtKB-UniRule"/>
</dbReference>
<dbReference type="RefSeq" id="WP_076756601.1">
    <property type="nucleotide sequence ID" value="NZ_FTPL01000001.1"/>
</dbReference>
<keyword evidence="3" id="KW-0694">RNA-binding</keyword>
<evidence type="ECO:0000313" key="4">
    <source>
        <dbReference type="EMBL" id="SIT67948.1"/>
    </source>
</evidence>
<keyword evidence="3" id="KW-0547">Nucleotide-binding</keyword>
<evidence type="ECO:0000256" key="2">
    <source>
        <dbReference type="ARBA" id="ARBA00022694"/>
    </source>
</evidence>
<dbReference type="NCBIfam" id="NF010191">
    <property type="entry name" value="PRK13670.1"/>
    <property type="match status" value="1"/>
</dbReference>
<dbReference type="GO" id="GO:0016740">
    <property type="term" value="F:transferase activity"/>
    <property type="evidence" value="ECO:0007669"/>
    <property type="project" value="UniProtKB-KW"/>
</dbReference>